<dbReference type="Pfam" id="PF16951">
    <property type="entry name" value="MaAIMP_sms"/>
    <property type="match status" value="1"/>
</dbReference>
<dbReference type="RefSeq" id="WP_060920497.1">
    <property type="nucleotide sequence ID" value="NZ_JAHAIW010000012.1"/>
</dbReference>
<dbReference type="EMBL" id="LSDN01000015">
    <property type="protein sequence ID" value="KXB80507.1"/>
    <property type="molecule type" value="Genomic_DNA"/>
</dbReference>
<dbReference type="InterPro" id="IPR031596">
    <property type="entry name" value="MaAIMP_sms"/>
</dbReference>
<comment type="caution">
    <text evidence="2">The sequence shown here is derived from an EMBL/GenBank/DDBJ whole genome shotgun (WGS) entry which is preliminary data.</text>
</comment>
<feature type="transmembrane region" description="Helical" evidence="1">
    <location>
        <begin position="6"/>
        <end position="27"/>
    </location>
</feature>
<proteinExistence type="predicted"/>
<accession>A0AB34WZB8</accession>
<dbReference type="Proteomes" id="UP000070572">
    <property type="component" value="Unassembled WGS sequence"/>
</dbReference>
<dbReference type="NCBIfam" id="NF033493">
    <property type="entry name" value="MetS_like_NSS"/>
    <property type="match status" value="1"/>
</dbReference>
<name>A0AB34WZB8_9ACTO</name>
<evidence type="ECO:0000313" key="2">
    <source>
        <dbReference type="EMBL" id="KXB80507.1"/>
    </source>
</evidence>
<reference evidence="2 3" key="1">
    <citation type="submission" date="2016-01" db="EMBL/GenBank/DDBJ databases">
        <authorList>
            <person name="Mitreva M."/>
            <person name="Pepin K.H."/>
            <person name="Mihindukulasuriya K.A."/>
            <person name="Fulton R."/>
            <person name="Fronick C."/>
            <person name="O'Laughlin M."/>
            <person name="Miner T."/>
            <person name="Herter B."/>
            <person name="Rosa B.A."/>
            <person name="Cordes M."/>
            <person name="Tomlinson C."/>
            <person name="Wollam A."/>
            <person name="Palsikar V.B."/>
            <person name="Mardis E.R."/>
            <person name="Wilson R.K."/>
        </authorList>
    </citation>
    <scope>NUCLEOTIDE SEQUENCE [LARGE SCALE GENOMIC DNA]</scope>
    <source>
        <strain evidence="2 3">DNF00696</strain>
    </source>
</reference>
<protein>
    <recommendedName>
        <fullName evidence="4">Methionine/alanine importer small subunit</fullName>
    </recommendedName>
</protein>
<dbReference type="AlphaFoldDB" id="A0AB34WZB8"/>
<evidence type="ECO:0000256" key="1">
    <source>
        <dbReference type="SAM" id="Phobius"/>
    </source>
</evidence>
<evidence type="ECO:0000313" key="3">
    <source>
        <dbReference type="Proteomes" id="UP000070572"/>
    </source>
</evidence>
<evidence type="ECO:0008006" key="4">
    <source>
        <dbReference type="Google" id="ProtNLM"/>
    </source>
</evidence>
<gene>
    <name evidence="2" type="ORF">HMPREF1862_01190</name>
</gene>
<keyword evidence="1" id="KW-0812">Transmembrane</keyword>
<keyword evidence="1" id="KW-1133">Transmembrane helix</keyword>
<keyword evidence="1" id="KW-0472">Membrane</keyword>
<organism evidence="2 3">
    <name type="scientific">Varibaculum cambriense</name>
    <dbReference type="NCBI Taxonomy" id="184870"/>
    <lineage>
        <taxon>Bacteria</taxon>
        <taxon>Bacillati</taxon>
        <taxon>Actinomycetota</taxon>
        <taxon>Actinomycetes</taxon>
        <taxon>Actinomycetales</taxon>
        <taxon>Actinomycetaceae</taxon>
        <taxon>Varibaculum</taxon>
    </lineage>
</organism>
<sequence length="73" mass="7947">MTGEAILMMLVAILVIWGGLVGSVVALRRMDPPYQKGENYSETDFHPHPGLTEADFIEKEVKEAADADKASEG</sequence>